<sequence>MSSPLNPNKPRPPPMEIDKRRSLTSPPDGLQTPRGNHALTRTLTPQTPTSPGFLNNVPYSDAPPSQEHLLPPSRDRFKKHYTPSVSSRRSSVSSFDSAGDIRYGPYAGQDPFSDSRAPSRAGTPPTELERYQDNDDEDLNSDTIAYNQKFDVTPQEGIMLYRDQVEPDDDMHDPHKDDGEKEDCNIWTKRGVVNVGVLVLFMLALVGLLVGYPIMYVLSLDGAMEAVEER</sequence>
<dbReference type="Proteomes" id="UP000275078">
    <property type="component" value="Unassembled WGS sequence"/>
</dbReference>
<feature type="compositionally biased region" description="Polar residues" evidence="1">
    <location>
        <begin position="39"/>
        <end position="53"/>
    </location>
</feature>
<evidence type="ECO:0000256" key="2">
    <source>
        <dbReference type="SAM" id="Phobius"/>
    </source>
</evidence>
<dbReference type="OrthoDB" id="412647at2759"/>
<name>A0A3N4IKS2_ASCIM</name>
<evidence type="ECO:0000313" key="4">
    <source>
        <dbReference type="Proteomes" id="UP000275078"/>
    </source>
</evidence>
<dbReference type="GO" id="GO:0016020">
    <property type="term" value="C:membrane"/>
    <property type="evidence" value="ECO:0007669"/>
    <property type="project" value="UniProtKB-SubCell"/>
</dbReference>
<keyword evidence="2" id="KW-1133">Transmembrane helix</keyword>
<keyword evidence="2" id="KW-0472">Membrane</keyword>
<feature type="compositionally biased region" description="Low complexity" evidence="1">
    <location>
        <begin position="84"/>
        <end position="94"/>
    </location>
</feature>
<proteinExistence type="predicted"/>
<feature type="region of interest" description="Disordered" evidence="1">
    <location>
        <begin position="1"/>
        <end position="139"/>
    </location>
</feature>
<dbReference type="AlphaFoldDB" id="A0A3N4IKS2"/>
<protein>
    <submittedName>
        <fullName evidence="3">Uncharacterized protein</fullName>
    </submittedName>
</protein>
<evidence type="ECO:0000256" key="1">
    <source>
        <dbReference type="SAM" id="MobiDB-lite"/>
    </source>
</evidence>
<reference evidence="3 4" key="1">
    <citation type="journal article" date="2018" name="Nat. Ecol. Evol.">
        <title>Pezizomycetes genomes reveal the molecular basis of ectomycorrhizal truffle lifestyle.</title>
        <authorList>
            <person name="Murat C."/>
            <person name="Payen T."/>
            <person name="Noel B."/>
            <person name="Kuo A."/>
            <person name="Morin E."/>
            <person name="Chen J."/>
            <person name="Kohler A."/>
            <person name="Krizsan K."/>
            <person name="Balestrini R."/>
            <person name="Da Silva C."/>
            <person name="Montanini B."/>
            <person name="Hainaut M."/>
            <person name="Levati E."/>
            <person name="Barry K.W."/>
            <person name="Belfiori B."/>
            <person name="Cichocki N."/>
            <person name="Clum A."/>
            <person name="Dockter R.B."/>
            <person name="Fauchery L."/>
            <person name="Guy J."/>
            <person name="Iotti M."/>
            <person name="Le Tacon F."/>
            <person name="Lindquist E.A."/>
            <person name="Lipzen A."/>
            <person name="Malagnac F."/>
            <person name="Mello A."/>
            <person name="Molinier V."/>
            <person name="Miyauchi S."/>
            <person name="Poulain J."/>
            <person name="Riccioni C."/>
            <person name="Rubini A."/>
            <person name="Sitrit Y."/>
            <person name="Splivallo R."/>
            <person name="Traeger S."/>
            <person name="Wang M."/>
            <person name="Zifcakova L."/>
            <person name="Wipf D."/>
            <person name="Zambonelli A."/>
            <person name="Paolocci F."/>
            <person name="Nowrousian M."/>
            <person name="Ottonello S."/>
            <person name="Baldrian P."/>
            <person name="Spatafora J.W."/>
            <person name="Henrissat B."/>
            <person name="Nagy L.G."/>
            <person name="Aury J.M."/>
            <person name="Wincker P."/>
            <person name="Grigoriev I.V."/>
            <person name="Bonfante P."/>
            <person name="Martin F.M."/>
        </authorList>
    </citation>
    <scope>NUCLEOTIDE SEQUENCE [LARGE SCALE GENOMIC DNA]</scope>
    <source>
        <strain evidence="3 4">RN42</strain>
    </source>
</reference>
<feature type="transmembrane region" description="Helical" evidence="2">
    <location>
        <begin position="191"/>
        <end position="215"/>
    </location>
</feature>
<keyword evidence="2" id="KW-0812">Transmembrane</keyword>
<dbReference type="STRING" id="1160509.A0A3N4IKS2"/>
<organism evidence="3 4">
    <name type="scientific">Ascobolus immersus RN42</name>
    <dbReference type="NCBI Taxonomy" id="1160509"/>
    <lineage>
        <taxon>Eukaryota</taxon>
        <taxon>Fungi</taxon>
        <taxon>Dikarya</taxon>
        <taxon>Ascomycota</taxon>
        <taxon>Pezizomycotina</taxon>
        <taxon>Pezizomycetes</taxon>
        <taxon>Pezizales</taxon>
        <taxon>Ascobolaceae</taxon>
        <taxon>Ascobolus</taxon>
    </lineage>
</organism>
<dbReference type="EMBL" id="ML119650">
    <property type="protein sequence ID" value="RPA86256.1"/>
    <property type="molecule type" value="Genomic_DNA"/>
</dbReference>
<evidence type="ECO:0000313" key="3">
    <source>
        <dbReference type="EMBL" id="RPA86256.1"/>
    </source>
</evidence>
<accession>A0A3N4IKS2</accession>
<keyword evidence="4" id="KW-1185">Reference proteome</keyword>
<gene>
    <name evidence="3" type="ORF">BJ508DRAFT_148580</name>
</gene>